<dbReference type="RefSeq" id="XP_030645180.1">
    <property type="nucleotide sequence ID" value="XM_030789320.1"/>
</dbReference>
<keyword evidence="2" id="KW-0393">Immunoglobulin domain</keyword>
<dbReference type="PROSITE" id="PS50835">
    <property type="entry name" value="IG_LIKE"/>
    <property type="match status" value="1"/>
</dbReference>
<dbReference type="SMART" id="SM00407">
    <property type="entry name" value="IGc1"/>
    <property type="match status" value="1"/>
</dbReference>
<organism evidence="4 5">
    <name type="scientific">Chanos chanos</name>
    <name type="common">Milkfish</name>
    <name type="synonym">Mugil chanos</name>
    <dbReference type="NCBI Taxonomy" id="29144"/>
    <lineage>
        <taxon>Eukaryota</taxon>
        <taxon>Metazoa</taxon>
        <taxon>Chordata</taxon>
        <taxon>Craniata</taxon>
        <taxon>Vertebrata</taxon>
        <taxon>Euteleostomi</taxon>
        <taxon>Actinopterygii</taxon>
        <taxon>Neopterygii</taxon>
        <taxon>Teleostei</taxon>
        <taxon>Ostariophysi</taxon>
        <taxon>Gonorynchiformes</taxon>
        <taxon>Chanidae</taxon>
        <taxon>Chanos</taxon>
    </lineage>
</organism>
<dbReference type="Pfam" id="PF07654">
    <property type="entry name" value="C1-set"/>
    <property type="match status" value="1"/>
</dbReference>
<dbReference type="InterPro" id="IPR011161">
    <property type="entry name" value="MHC_I-like_Ag-recog"/>
</dbReference>
<feature type="domain" description="Ig-like" evidence="3">
    <location>
        <begin position="196"/>
        <end position="288"/>
    </location>
</feature>
<dbReference type="Pfam" id="PF00129">
    <property type="entry name" value="MHC_I"/>
    <property type="match status" value="1"/>
</dbReference>
<dbReference type="OrthoDB" id="8936120at2759"/>
<name>A0A6J2WI36_CHACN</name>
<dbReference type="InterPro" id="IPR003006">
    <property type="entry name" value="Ig/MHC_CS"/>
</dbReference>
<dbReference type="GO" id="GO:0009897">
    <property type="term" value="C:external side of plasma membrane"/>
    <property type="evidence" value="ECO:0007669"/>
    <property type="project" value="TreeGrafter"/>
</dbReference>
<keyword evidence="1" id="KW-0325">Glycoprotein</keyword>
<dbReference type="InParanoid" id="A0A6J2WI36"/>
<dbReference type="AlphaFoldDB" id="A0A6J2WI36"/>
<gene>
    <name evidence="5" type="primary">LOC115825537</name>
</gene>
<dbReference type="InterPro" id="IPR037055">
    <property type="entry name" value="MHC_I-like_Ag-recog_sf"/>
</dbReference>
<dbReference type="Gene3D" id="2.60.40.10">
    <property type="entry name" value="Immunoglobulins"/>
    <property type="match status" value="1"/>
</dbReference>
<dbReference type="InterPro" id="IPR011162">
    <property type="entry name" value="MHC_I/II-like_Ag-recog"/>
</dbReference>
<dbReference type="GO" id="GO:0005615">
    <property type="term" value="C:extracellular space"/>
    <property type="evidence" value="ECO:0007669"/>
    <property type="project" value="TreeGrafter"/>
</dbReference>
<evidence type="ECO:0000313" key="4">
    <source>
        <dbReference type="Proteomes" id="UP000504632"/>
    </source>
</evidence>
<proteinExistence type="predicted"/>
<dbReference type="InterPro" id="IPR013783">
    <property type="entry name" value="Ig-like_fold"/>
</dbReference>
<dbReference type="InterPro" id="IPR050208">
    <property type="entry name" value="MHC_class-I_related"/>
</dbReference>
<dbReference type="PANTHER" id="PTHR16675">
    <property type="entry name" value="MHC CLASS I-RELATED"/>
    <property type="match status" value="1"/>
</dbReference>
<dbReference type="PANTHER" id="PTHR16675:SF235">
    <property type="entry name" value="SHKT DOMAIN-CONTAINING PROTEIN"/>
    <property type="match status" value="1"/>
</dbReference>
<evidence type="ECO:0000313" key="5">
    <source>
        <dbReference type="RefSeq" id="XP_030645180.1"/>
    </source>
</evidence>
<sequence>MEVKTSQRQTGGKACKYKVETDVHSLNAIFVASHGLDLPEYFEIITVDTVPIFYYDTNMKSAVPAPEWMDSTTGQRYSRNMNSRAHYNKYKTVQGLNLANQQFNLTGASTGINIYQSNGRCELHSDGTVKGFLIHAFNGKDFFSLDVENKAFIATVPQAVLYKMLREKDPADLEYLVSFYKSRCTEEIKMHLQHDPRLRVKKAPEVRAFKKKTEVICHVTGFFPRTVQVQWFESDMQPVVEGVIEGEVLPNGDGTYQTRKSVVIPAEHTGIYHYSCVVQHSSIPGNITETWGKIVL</sequence>
<evidence type="ECO:0000259" key="3">
    <source>
        <dbReference type="PROSITE" id="PS50835"/>
    </source>
</evidence>
<dbReference type="Gene3D" id="3.30.500.10">
    <property type="entry name" value="MHC class I-like antigen recognition-like"/>
    <property type="match status" value="1"/>
</dbReference>
<evidence type="ECO:0000256" key="2">
    <source>
        <dbReference type="ARBA" id="ARBA00023319"/>
    </source>
</evidence>
<accession>A0A6J2WI36</accession>
<evidence type="ECO:0000256" key="1">
    <source>
        <dbReference type="ARBA" id="ARBA00023180"/>
    </source>
</evidence>
<protein>
    <submittedName>
        <fullName evidence="5">Class I histocompatibility antigen, F10 alpha chain-like</fullName>
    </submittedName>
</protein>
<dbReference type="PROSITE" id="PS00290">
    <property type="entry name" value="IG_MHC"/>
    <property type="match status" value="1"/>
</dbReference>
<keyword evidence="4" id="KW-1185">Reference proteome</keyword>
<dbReference type="SUPFAM" id="SSF48726">
    <property type="entry name" value="Immunoglobulin"/>
    <property type="match status" value="1"/>
</dbReference>
<dbReference type="InterPro" id="IPR007110">
    <property type="entry name" value="Ig-like_dom"/>
</dbReference>
<dbReference type="GeneID" id="115825537"/>
<dbReference type="InterPro" id="IPR036179">
    <property type="entry name" value="Ig-like_dom_sf"/>
</dbReference>
<dbReference type="SUPFAM" id="SSF54452">
    <property type="entry name" value="MHC antigen-recognition domain"/>
    <property type="match status" value="1"/>
</dbReference>
<reference evidence="5" key="1">
    <citation type="submission" date="2025-08" db="UniProtKB">
        <authorList>
            <consortium name="RefSeq"/>
        </authorList>
    </citation>
    <scope>IDENTIFICATION</scope>
</reference>
<dbReference type="InterPro" id="IPR003597">
    <property type="entry name" value="Ig_C1-set"/>
</dbReference>
<dbReference type="GO" id="GO:0006955">
    <property type="term" value="P:immune response"/>
    <property type="evidence" value="ECO:0007669"/>
    <property type="project" value="TreeGrafter"/>
</dbReference>
<dbReference type="Proteomes" id="UP000504632">
    <property type="component" value="Chromosome 12"/>
</dbReference>